<organism evidence="1">
    <name type="scientific">anaerobic digester metagenome</name>
    <dbReference type="NCBI Taxonomy" id="1263854"/>
    <lineage>
        <taxon>unclassified sequences</taxon>
        <taxon>metagenomes</taxon>
        <taxon>ecological metagenomes</taxon>
    </lineage>
</organism>
<proteinExistence type="predicted"/>
<dbReference type="EMBL" id="CAADRM010000018">
    <property type="protein sequence ID" value="VFU11757.1"/>
    <property type="molecule type" value="Genomic_DNA"/>
</dbReference>
<gene>
    <name evidence="1" type="ORF">SCFA_1140014</name>
</gene>
<dbReference type="AlphaFoldDB" id="A0A485LVF3"/>
<name>A0A485LVF3_9ZZZZ</name>
<protein>
    <submittedName>
        <fullName evidence="1">Uncharacterized protein</fullName>
    </submittedName>
</protein>
<sequence length="145" mass="16327">MNRHPNRGLMDLGSRILDTLLSNTAFKDELKSLLRNIDPENSPRLVRTFLEKDPEVPLAIVCTLPAITNCFIKAAEEFLTRIQNQYPPALLQSFARSMLQEVDRESLTRVAALAKQLGEDLSPVVNEVFGPPVPERKPEDQEVMS</sequence>
<reference evidence="1" key="1">
    <citation type="submission" date="2019-03" db="EMBL/GenBank/DDBJ databases">
        <authorList>
            <person name="Hao L."/>
        </authorList>
    </citation>
    <scope>NUCLEOTIDE SEQUENCE</scope>
</reference>
<accession>A0A485LVF3</accession>
<evidence type="ECO:0000313" key="1">
    <source>
        <dbReference type="EMBL" id="VFU11757.1"/>
    </source>
</evidence>